<proteinExistence type="predicted"/>
<protein>
    <submittedName>
        <fullName evidence="2">Uncharacterized protein</fullName>
    </submittedName>
</protein>
<reference evidence="2" key="1">
    <citation type="submission" date="2022-03" db="EMBL/GenBank/DDBJ databases">
        <authorList>
            <person name="Martin H S."/>
        </authorList>
    </citation>
    <scope>NUCLEOTIDE SEQUENCE</scope>
</reference>
<keyword evidence="1" id="KW-0472">Membrane</keyword>
<dbReference type="EMBL" id="OW152840">
    <property type="protein sequence ID" value="CAH2061878.1"/>
    <property type="molecule type" value="Genomic_DNA"/>
</dbReference>
<gene>
    <name evidence="2" type="ORF">IPOD504_LOCUS11522</name>
</gene>
<organism evidence="2 3">
    <name type="scientific">Iphiclides podalirius</name>
    <name type="common">scarce swallowtail</name>
    <dbReference type="NCBI Taxonomy" id="110791"/>
    <lineage>
        <taxon>Eukaryota</taxon>
        <taxon>Metazoa</taxon>
        <taxon>Ecdysozoa</taxon>
        <taxon>Arthropoda</taxon>
        <taxon>Hexapoda</taxon>
        <taxon>Insecta</taxon>
        <taxon>Pterygota</taxon>
        <taxon>Neoptera</taxon>
        <taxon>Endopterygota</taxon>
        <taxon>Lepidoptera</taxon>
        <taxon>Glossata</taxon>
        <taxon>Ditrysia</taxon>
        <taxon>Papilionoidea</taxon>
        <taxon>Papilionidae</taxon>
        <taxon>Papilioninae</taxon>
        <taxon>Iphiclides</taxon>
    </lineage>
</organism>
<dbReference type="Proteomes" id="UP000837857">
    <property type="component" value="Chromosome 28"/>
</dbReference>
<accession>A0ABN8ILS2</accession>
<evidence type="ECO:0000313" key="2">
    <source>
        <dbReference type="EMBL" id="CAH2061878.1"/>
    </source>
</evidence>
<evidence type="ECO:0000313" key="3">
    <source>
        <dbReference type="Proteomes" id="UP000837857"/>
    </source>
</evidence>
<keyword evidence="3" id="KW-1185">Reference proteome</keyword>
<keyword evidence="1" id="KW-1133">Transmembrane helix</keyword>
<name>A0ABN8ILS2_9NEOP</name>
<feature type="transmembrane region" description="Helical" evidence="1">
    <location>
        <begin position="21"/>
        <end position="44"/>
    </location>
</feature>
<keyword evidence="1" id="KW-0812">Transmembrane</keyword>
<feature type="non-terminal residue" evidence="2">
    <location>
        <position position="362"/>
    </location>
</feature>
<sequence>MVIRHGDYSTGLYTDRSVEGIVVCPLGIVMKWLVFFGLCVAVALSSPSPDDDQDDDILDKESRRFQTLSLKLVDEHDGQKRNRVNDNLRDDRRNRDDLGSLRDVVRDTYEVEASNKVGPKDVLLDDAKNSQLDLLAKELEQLSTKYQGRGVLKVAYSPPKQRNTSSKLYNLGSLHFKYVAPEDNSYSYQYGYNNYYNKGSDNVYEYYNDKGYYKRPYYGAKGNSRNDKGAHTHENEKAAVYDPSKYSHPNYYKGTYNYDNDKYVSQYYNKNTYNYDSDKSPYYYYYNNYKYNNPNPYYGREEKLYSPYVVKRPQPSYNDLYYSDPSYNLNQYKPDYSGNVYNAQGYLRERQDDDDDDDNDRK</sequence>
<evidence type="ECO:0000256" key="1">
    <source>
        <dbReference type="SAM" id="Phobius"/>
    </source>
</evidence>